<evidence type="ECO:0000256" key="1">
    <source>
        <dbReference type="SAM" id="MobiDB-lite"/>
    </source>
</evidence>
<evidence type="ECO:0000313" key="2">
    <source>
        <dbReference type="EMBL" id="JAD17270.1"/>
    </source>
</evidence>
<proteinExistence type="predicted"/>
<protein>
    <submittedName>
        <fullName evidence="2">Uncharacterized protein</fullName>
    </submittedName>
</protein>
<dbReference type="AlphaFoldDB" id="A0A0A8XX83"/>
<accession>A0A0A8XX83</accession>
<name>A0A0A8XX83_ARUDO</name>
<dbReference type="EMBL" id="GBRH01280625">
    <property type="protein sequence ID" value="JAD17270.1"/>
    <property type="molecule type" value="Transcribed_RNA"/>
</dbReference>
<reference evidence="2" key="1">
    <citation type="submission" date="2014-09" db="EMBL/GenBank/DDBJ databases">
        <authorList>
            <person name="Magalhaes I.L.F."/>
            <person name="Oliveira U."/>
            <person name="Santos F.R."/>
            <person name="Vidigal T.H.D.A."/>
            <person name="Brescovit A.D."/>
            <person name="Santos A.J."/>
        </authorList>
    </citation>
    <scope>NUCLEOTIDE SEQUENCE</scope>
    <source>
        <tissue evidence="2">Shoot tissue taken approximately 20 cm above the soil surface</tissue>
    </source>
</reference>
<sequence>MSRTKPTLHHDQIEPIVSQNPRMLKLLEAVGILFSRNQILSSANQTRTTNKPNSSFRHILGRKHLKSTTHHDQTESGRGFWKGRE</sequence>
<feature type="region of interest" description="Disordered" evidence="1">
    <location>
        <begin position="40"/>
        <end position="85"/>
    </location>
</feature>
<organism evidence="2">
    <name type="scientific">Arundo donax</name>
    <name type="common">Giant reed</name>
    <name type="synonym">Donax arundinaceus</name>
    <dbReference type="NCBI Taxonomy" id="35708"/>
    <lineage>
        <taxon>Eukaryota</taxon>
        <taxon>Viridiplantae</taxon>
        <taxon>Streptophyta</taxon>
        <taxon>Embryophyta</taxon>
        <taxon>Tracheophyta</taxon>
        <taxon>Spermatophyta</taxon>
        <taxon>Magnoliopsida</taxon>
        <taxon>Liliopsida</taxon>
        <taxon>Poales</taxon>
        <taxon>Poaceae</taxon>
        <taxon>PACMAD clade</taxon>
        <taxon>Arundinoideae</taxon>
        <taxon>Arundineae</taxon>
        <taxon>Arundo</taxon>
    </lineage>
</organism>
<feature type="compositionally biased region" description="Basic residues" evidence="1">
    <location>
        <begin position="59"/>
        <end position="68"/>
    </location>
</feature>
<reference evidence="2" key="2">
    <citation type="journal article" date="2015" name="Data Brief">
        <title>Shoot transcriptome of the giant reed, Arundo donax.</title>
        <authorList>
            <person name="Barrero R.A."/>
            <person name="Guerrero F.D."/>
            <person name="Moolhuijzen P."/>
            <person name="Goolsby J.A."/>
            <person name="Tidwell J."/>
            <person name="Bellgard S.E."/>
            <person name="Bellgard M.I."/>
        </authorList>
    </citation>
    <scope>NUCLEOTIDE SEQUENCE</scope>
    <source>
        <tissue evidence="2">Shoot tissue taken approximately 20 cm above the soil surface</tissue>
    </source>
</reference>
<feature type="compositionally biased region" description="Polar residues" evidence="1">
    <location>
        <begin position="40"/>
        <end position="56"/>
    </location>
</feature>